<name>A0A7G6DYS5_THEFR</name>
<organism evidence="1 2">
    <name type="scientific">Thermanaerosceptrum fracticalcis</name>
    <dbReference type="NCBI Taxonomy" id="1712410"/>
    <lineage>
        <taxon>Bacteria</taxon>
        <taxon>Bacillati</taxon>
        <taxon>Bacillota</taxon>
        <taxon>Clostridia</taxon>
        <taxon>Eubacteriales</taxon>
        <taxon>Peptococcaceae</taxon>
        <taxon>Thermanaerosceptrum</taxon>
    </lineage>
</organism>
<proteinExistence type="predicted"/>
<dbReference type="NCBIfam" id="TIGR03293">
    <property type="entry name" value="PhnG_redo"/>
    <property type="match status" value="1"/>
</dbReference>
<keyword evidence="1" id="KW-0456">Lyase</keyword>
<keyword evidence="2" id="KW-1185">Reference proteome</keyword>
<dbReference type="Pfam" id="PF06754">
    <property type="entry name" value="PhnG"/>
    <property type="match status" value="1"/>
</dbReference>
<evidence type="ECO:0000313" key="1">
    <source>
        <dbReference type="EMBL" id="QNB44979.1"/>
    </source>
</evidence>
<evidence type="ECO:0000313" key="2">
    <source>
        <dbReference type="Proteomes" id="UP000515847"/>
    </source>
</evidence>
<dbReference type="InterPro" id="IPR009609">
    <property type="entry name" value="Phosphonate_metab_PhnG"/>
</dbReference>
<dbReference type="GO" id="GO:0016829">
    <property type="term" value="F:lyase activity"/>
    <property type="evidence" value="ECO:0007669"/>
    <property type="project" value="UniProtKB-KW"/>
</dbReference>
<dbReference type="EMBL" id="CP045798">
    <property type="protein sequence ID" value="QNB44979.1"/>
    <property type="molecule type" value="Genomic_DNA"/>
</dbReference>
<dbReference type="OrthoDB" id="3182891at2"/>
<sequence length="140" mass="16030">MDRRRRTMILIKGRPQLAQEMAEDIIRKYEVKVIEKPHTGLVMVKVRESARQSLFYLGEILVTECKVQINGILGVGIVQDFQTQLAYHLAVIDGAYNANLEEVKAWAPLLWAEEKEILAREAREMAGVLKTKVDFTTMDQ</sequence>
<dbReference type="RefSeq" id="WP_034425594.1">
    <property type="nucleotide sequence ID" value="NZ_CP045798.1"/>
</dbReference>
<reference evidence="1 2" key="1">
    <citation type="journal article" date="2019" name="Front. Microbiol.">
        <title>Thermoanaerosceptrum fracticalcis gen. nov. sp. nov., a Novel Fumarate-Fermenting Microorganism From a Deep Fractured Carbonate Aquifer of the US Great Basin.</title>
        <authorList>
            <person name="Hamilton-Brehm S.D."/>
            <person name="Stewart L.E."/>
            <person name="Zavarin M."/>
            <person name="Caldwell M."/>
            <person name="Lawson P.A."/>
            <person name="Onstott T.C."/>
            <person name="Grzymski J."/>
            <person name="Neveux I."/>
            <person name="Lollar B.S."/>
            <person name="Russell C.E."/>
            <person name="Moser D.P."/>
        </authorList>
    </citation>
    <scope>NUCLEOTIDE SEQUENCE [LARGE SCALE GENOMIC DNA]</scope>
    <source>
        <strain evidence="1 2">DRI-13</strain>
    </source>
</reference>
<dbReference type="AlphaFoldDB" id="A0A7G6DYS5"/>
<dbReference type="GO" id="GO:0015716">
    <property type="term" value="P:organic phosphonate transport"/>
    <property type="evidence" value="ECO:0007669"/>
    <property type="project" value="InterPro"/>
</dbReference>
<dbReference type="KEGG" id="tfr:BR63_00745"/>
<accession>A0A7G6DYS5</accession>
<dbReference type="Proteomes" id="UP000515847">
    <property type="component" value="Chromosome"/>
</dbReference>
<protein>
    <submittedName>
        <fullName evidence="1">Phosphonate C-P lyase system protein PhnG</fullName>
    </submittedName>
</protein>
<gene>
    <name evidence="1" type="primary">phnG</name>
    <name evidence="1" type="ORF">BR63_00745</name>
</gene>
<dbReference type="GO" id="GO:0019634">
    <property type="term" value="P:organic phosphonate metabolic process"/>
    <property type="evidence" value="ECO:0007669"/>
    <property type="project" value="InterPro"/>
</dbReference>